<protein>
    <submittedName>
        <fullName evidence="3">KOW domain-containing RNA-binding protein</fullName>
    </submittedName>
</protein>
<dbReference type="InterPro" id="IPR041985">
    <property type="entry name" value="Ribosomal_eL14_KOW"/>
</dbReference>
<name>A0AAU7VLY3_9FIRM</name>
<reference evidence="3" key="2">
    <citation type="submission" date="2024-06" db="EMBL/GenBank/DDBJ databases">
        <authorList>
            <person name="Petrova K.O."/>
            <person name="Toshchakov S.V."/>
            <person name="Boltjanskaja Y.V."/>
            <person name="Kevbrin V."/>
        </authorList>
    </citation>
    <scope>NUCLEOTIDE SEQUENCE</scope>
    <source>
        <strain evidence="3">Z-910T</strain>
    </source>
</reference>
<dbReference type="CDD" id="cd06088">
    <property type="entry name" value="KOW_RPL14"/>
    <property type="match status" value="1"/>
</dbReference>
<dbReference type="AlphaFoldDB" id="A0AAU7VLY3"/>
<dbReference type="SUPFAM" id="SSF50104">
    <property type="entry name" value="Translation proteins SH3-like domain"/>
    <property type="match status" value="1"/>
</dbReference>
<keyword evidence="2" id="KW-0687">Ribonucleoprotein</keyword>
<keyword evidence="1" id="KW-0689">Ribosomal protein</keyword>
<evidence type="ECO:0000256" key="1">
    <source>
        <dbReference type="ARBA" id="ARBA00022980"/>
    </source>
</evidence>
<dbReference type="GO" id="GO:0005840">
    <property type="term" value="C:ribosome"/>
    <property type="evidence" value="ECO:0007669"/>
    <property type="project" value="UniProtKB-KW"/>
</dbReference>
<dbReference type="EMBL" id="CP158367">
    <property type="protein sequence ID" value="XBX75085.1"/>
    <property type="molecule type" value="Genomic_DNA"/>
</dbReference>
<dbReference type="Gene3D" id="2.30.30.30">
    <property type="match status" value="1"/>
</dbReference>
<evidence type="ECO:0000256" key="2">
    <source>
        <dbReference type="ARBA" id="ARBA00023274"/>
    </source>
</evidence>
<proteinExistence type="predicted"/>
<dbReference type="GO" id="GO:1990904">
    <property type="term" value="C:ribonucleoprotein complex"/>
    <property type="evidence" value="ECO:0007669"/>
    <property type="project" value="UniProtKB-KW"/>
</dbReference>
<reference evidence="3" key="1">
    <citation type="journal article" date="2013" name="Extremophiles">
        <title>Proteinivorax tanatarense gen. nov., sp. nov., an anaerobic, haloalkaliphilic, proteolytic bacterium isolated from a decaying algal bloom, and proposal of Proteinivoraceae fam. nov.</title>
        <authorList>
            <person name="Kevbrin V."/>
            <person name="Boltyanskaya Y."/>
            <person name="Zhilina T."/>
            <person name="Kolganova T."/>
            <person name="Lavrentjeva E."/>
            <person name="Kuznetsov B."/>
        </authorList>
    </citation>
    <scope>NUCLEOTIDE SEQUENCE</scope>
    <source>
        <strain evidence="3">Z-910T</strain>
    </source>
</reference>
<dbReference type="InterPro" id="IPR014722">
    <property type="entry name" value="Rib_uL2_dom2"/>
</dbReference>
<evidence type="ECO:0000313" key="3">
    <source>
        <dbReference type="EMBL" id="XBX75085.1"/>
    </source>
</evidence>
<accession>A0AAU7VLY3</accession>
<organism evidence="3">
    <name type="scientific">Proteinivorax tanatarense</name>
    <dbReference type="NCBI Taxonomy" id="1260629"/>
    <lineage>
        <taxon>Bacteria</taxon>
        <taxon>Bacillati</taxon>
        <taxon>Bacillota</taxon>
        <taxon>Clostridia</taxon>
        <taxon>Eubacteriales</taxon>
        <taxon>Proteinivoracaceae</taxon>
        <taxon>Proteinivorax</taxon>
    </lineage>
</organism>
<gene>
    <name evidence="3" type="ORF">PRVXT_000190</name>
</gene>
<sequence>MTDIQTGQLVRSKKGRDLGNLYIVMAIEGDRVLLVDGKKRPTKKPKAKNIKHITPITKNKTGFILQGSIKDSAVVQFINLSKMDL</sequence>
<dbReference type="InterPro" id="IPR008991">
    <property type="entry name" value="Translation_prot_SH3-like_sf"/>
</dbReference>
<dbReference type="RefSeq" id="WP_350343832.1">
    <property type="nucleotide sequence ID" value="NZ_CP158367.1"/>
</dbReference>